<protein>
    <submittedName>
        <fullName evidence="1">DUF4494 domain-containing protein</fullName>
    </submittedName>
</protein>
<evidence type="ECO:0000313" key="1">
    <source>
        <dbReference type="EMBL" id="MBO8459804.1"/>
    </source>
</evidence>
<dbReference type="Pfam" id="PF14902">
    <property type="entry name" value="DUF4494"/>
    <property type="match status" value="1"/>
</dbReference>
<name>A0A9D9HU38_9BACT</name>
<accession>A0A9D9HU38</accession>
<sequence length="155" mass="17677">MTNNWFECKIKYEKTLEEGKIQKVNESYLVFAFSFTDAEARIIEEMKPFISGEFEVANIKKVRLWELFDDGEGDRWYRCKVYLITLDEESGTEKKKGISVLVHASNVKEAWDVLTKGMDGTLSDYEVAAIVETPLMDVYRDMVAPEAAATGVQLA</sequence>
<comment type="caution">
    <text evidence="1">The sequence shown here is derived from an EMBL/GenBank/DDBJ whole genome shotgun (WGS) entry which is preliminary data.</text>
</comment>
<dbReference type="Proteomes" id="UP000823641">
    <property type="component" value="Unassembled WGS sequence"/>
</dbReference>
<evidence type="ECO:0000313" key="2">
    <source>
        <dbReference type="Proteomes" id="UP000823641"/>
    </source>
</evidence>
<proteinExistence type="predicted"/>
<reference evidence="1" key="1">
    <citation type="submission" date="2020-10" db="EMBL/GenBank/DDBJ databases">
        <authorList>
            <person name="Gilroy R."/>
        </authorList>
    </citation>
    <scope>NUCLEOTIDE SEQUENCE</scope>
    <source>
        <strain evidence="1">G3-3990</strain>
    </source>
</reference>
<organism evidence="1 2">
    <name type="scientific">Candidatus Gallipaludibacter merdavium</name>
    <dbReference type="NCBI Taxonomy" id="2840839"/>
    <lineage>
        <taxon>Bacteria</taxon>
        <taxon>Pseudomonadati</taxon>
        <taxon>Bacteroidota</taxon>
        <taxon>Bacteroidia</taxon>
        <taxon>Bacteroidales</taxon>
        <taxon>Candidatus Gallipaludibacter</taxon>
    </lineage>
</organism>
<dbReference type="AlphaFoldDB" id="A0A9D9HU38"/>
<reference evidence="1" key="2">
    <citation type="journal article" date="2021" name="PeerJ">
        <title>Extensive microbial diversity within the chicken gut microbiome revealed by metagenomics and culture.</title>
        <authorList>
            <person name="Gilroy R."/>
            <person name="Ravi A."/>
            <person name="Getino M."/>
            <person name="Pursley I."/>
            <person name="Horton D.L."/>
            <person name="Alikhan N.F."/>
            <person name="Baker D."/>
            <person name="Gharbi K."/>
            <person name="Hall N."/>
            <person name="Watson M."/>
            <person name="Adriaenssens E.M."/>
            <person name="Foster-Nyarko E."/>
            <person name="Jarju S."/>
            <person name="Secka A."/>
            <person name="Antonio M."/>
            <person name="Oren A."/>
            <person name="Chaudhuri R.R."/>
            <person name="La Ragione R."/>
            <person name="Hildebrand F."/>
            <person name="Pallen M.J."/>
        </authorList>
    </citation>
    <scope>NUCLEOTIDE SEQUENCE</scope>
    <source>
        <strain evidence="1">G3-3990</strain>
    </source>
</reference>
<gene>
    <name evidence="1" type="ORF">IAA73_05660</name>
</gene>
<dbReference type="InterPro" id="IPR027848">
    <property type="entry name" value="DUF4494"/>
</dbReference>
<dbReference type="EMBL" id="JADIMG010000055">
    <property type="protein sequence ID" value="MBO8459804.1"/>
    <property type="molecule type" value="Genomic_DNA"/>
</dbReference>